<dbReference type="STRING" id="6205.A0A0R3WKA3"/>
<evidence type="ECO:0000313" key="4">
    <source>
        <dbReference type="EMBL" id="VDM17528.1"/>
    </source>
</evidence>
<dbReference type="EMBL" id="UYWX01000193">
    <property type="protein sequence ID" value="VDM17528.1"/>
    <property type="molecule type" value="Genomic_DNA"/>
</dbReference>
<feature type="compositionally biased region" description="Low complexity" evidence="2">
    <location>
        <begin position="850"/>
        <end position="866"/>
    </location>
</feature>
<protein>
    <submittedName>
        <fullName evidence="6">Protein kinase domain-containing protein</fullName>
    </submittedName>
</protein>
<accession>A0A0R3WKA3</accession>
<feature type="compositionally biased region" description="Basic and acidic residues" evidence="2">
    <location>
        <begin position="761"/>
        <end position="782"/>
    </location>
</feature>
<dbReference type="GO" id="GO:0004672">
    <property type="term" value="F:protein kinase activity"/>
    <property type="evidence" value="ECO:0007669"/>
    <property type="project" value="InterPro"/>
</dbReference>
<dbReference type="Pfam" id="PF00069">
    <property type="entry name" value="Pkinase"/>
    <property type="match status" value="1"/>
</dbReference>
<feature type="region of interest" description="Disordered" evidence="2">
    <location>
        <begin position="925"/>
        <end position="976"/>
    </location>
</feature>
<dbReference type="Gene3D" id="1.10.510.10">
    <property type="entry name" value="Transferase(Phosphotransferase) domain 1"/>
    <property type="match status" value="1"/>
</dbReference>
<feature type="region of interest" description="Disordered" evidence="2">
    <location>
        <begin position="761"/>
        <end position="795"/>
    </location>
</feature>
<dbReference type="InterPro" id="IPR050588">
    <property type="entry name" value="WNK_Ser-Thr_kinase"/>
</dbReference>
<feature type="region of interest" description="Disordered" evidence="2">
    <location>
        <begin position="2069"/>
        <end position="2206"/>
    </location>
</feature>
<feature type="region of interest" description="Disordered" evidence="2">
    <location>
        <begin position="1325"/>
        <end position="1373"/>
    </location>
</feature>
<dbReference type="GO" id="GO:0005524">
    <property type="term" value="F:ATP binding"/>
    <property type="evidence" value="ECO:0007669"/>
    <property type="project" value="InterPro"/>
</dbReference>
<feature type="region of interest" description="Disordered" evidence="2">
    <location>
        <begin position="844"/>
        <end position="893"/>
    </location>
</feature>
<dbReference type="InterPro" id="IPR011009">
    <property type="entry name" value="Kinase-like_dom_sf"/>
</dbReference>
<feature type="compositionally biased region" description="Polar residues" evidence="2">
    <location>
        <begin position="1653"/>
        <end position="1662"/>
    </location>
</feature>
<dbReference type="InterPro" id="IPR008271">
    <property type="entry name" value="Ser/Thr_kinase_AS"/>
</dbReference>
<feature type="compositionally biased region" description="Polar residues" evidence="2">
    <location>
        <begin position="2119"/>
        <end position="2168"/>
    </location>
</feature>
<feature type="compositionally biased region" description="Pro residues" evidence="2">
    <location>
        <begin position="2081"/>
        <end position="2090"/>
    </location>
</feature>
<sequence>MNNLGAADYDNSSEDSDDEGSCKVTDSSLTVADGSPVCTLTLKVPRRTHPIFHSLAEYLCSTRRVNPMIFVPGGDGYLGSVSIFNNRSAFTCSWVSHRSGYRMTNLPDVGTVIVFQQSSTLGPMVNFSRPNHKCVTVFTPDDKVHKITGPAILRPKDPDNPVLKLPLSVKYPTTVSLDDFIGILKTIRDCMPVDENAKSVWDEERFPTAKETAQTTIDSGIVSDHDFSDIIKSGVVASSAGNVIADSKAPSKETDDREYPATPTGITALGSNETESHANASTNTATIVPPASLDATAAAALTLKMKEERKKEREKRKEEELMKKYMAEQEAKQKIGEGGYKFVYRGYDREEARTVAWCEFKHEHVDTKEKRQIMFRETEIMLKMNHPHIVRCFDVFREWTNEETAENPLEEKGLVIIQELMSEGTLRQVIRKNYLDGQCILKFQLLTHWWHQIVDALRYMHHRLETPIIHRDLKSDNCFLYGDSDEEYLNVKVGDFGLATQVGSSGRKTMLGTVGFMAPEIFDEMYDEKVDIYAFGMLMLEVMTNRTPYDECATLFDAAAKTMSGHGPEIMQLITNSNLSVLISACIHPLACFRPTAEELYCHPLFQTNVVKTAASSLQPKTIPVEVEPNYETGADRKEVLERFVRSLANPDTRNPRFNLRLRFRDRKMLQELGLDEGESLEFDLDIYKAEDQDIPDLITSLRRDYEDKLSRAFANPKVPDRKIVSNHLDRLFNSIRMQMQFLVKCLLGRRWKDILDSLATKEKPPKEKPVAQEGQEGKSEDVAAGSEEEPDNNIAGCSNFEIIAKCKSKWLKAKRMLDREIQAYRKAAALAESSRGALQIGGSTDKLQEQQSQQQQQQTQIQSGNPPVPPQPTVSTSNPSAPALGAPEVVPHGIASTSPNLVAEAAPSGVEDASAALQAPSTPTLFLSPTSQQDYSAIQQGSPTAFAQACAPHPPSNPPITSQSQGQAGPVKSAAQPIAVQLQSIHPPPGSQHQNPLISPLVTGQVLQVNAQHIPREIPSNLGAAGVHPTIFQLSQPPTAASFPALPIVTSSIPVGLVEQQPASVTTGFPYMTQQPASYCSASGLPSNFTLQQPQQQQKMGDERLHDKEITSDAEVVGQPGGPSSGLPEALLVPALGIGGITSGYASLPAQHSASQQLTSIASSPILLAKAAEQQRVAPPVGPKPKRKMSQTKPIVSQQPLRYIIRITRLERESEGCDVPGTLRPTFYLEMPDVNNPNSELWKLSFRCNLSDTTDDIKLFEGCGYTQTNGEVDRAIKEAVAVMLRALQVDENSIPLNHDYVFYPQLSSELKNLSECIAPTATVKTEPTNDEIGQSPSMPPAASDPAAAFGSLHEGDLSDTTSSAGSPVEKNVQPVSTGLAGMHATPDCAFSSTNSPYINQVASISSYTGHSGLEEVPPIFTVGQAENAYPSKSIPSFPINVDPLRFYPSESGNPYDSTESLPIYNSAVYAHTMGPSTKEPDVFTTLKVPAHAQSLVAQFAHHLCTCRRNDPLLVVPSDANTTGYMSVLSENCSFLCSRNGIGGGFSVMPVPASSSFLEVQNKSPSSAQGRVIRAPYNGFIVVMPDGEMHYVQRPLVIVPGNSQRPLLELPLLSADGSSVQLDDILALLINLREGMANAPTSAPIPRERSATDAASQPQIRQQDANYYSLPYGAVPMSSTRAPTQAPLVPGPSTFTRQMGFRPPPLSLTQQIPIRVASSNSSSFVHGDLLAPGSVTRAPTSSLEYLLNKPPTQTSRQSQQLFQAPAIGTSGLRLDHVAQQNQPNLEYVSTLLAANPSLFLATAAALSANNSTIPQPTPSGLSNLQAPPVESLWSNPTCASSNSFSPSAASLSNTDTMKQILFRTALENAHQQQQQQQQPMSTPCATTIPSISTLPTAVISAPVHSGLISSTEVFDPSTGHGQPILPTAPTTLYQSTRFPQPPVASAQPVMGIAGGQPQMFQQQQHSVPAAAPLSCANSEVPQVQPSTAPIIVSSSVQLIRPAVSMPTAVSKFVVTPAAPVSSIQTPRESIASTSSSTGPPPPPPPLPSPSLQVTTVVGNRFTVVSLDSGVAQPNPMESPHAPLPAPPPPHTTAQQLPSQAAPSGPGVYKKIPPKFTVSPVGSDTTPCNDGTLPSRSTSEATPTLAAPNTTDSASSIIPNATPHSSPPSENDLPSECPPPPSTPAMSNQSSVVEPSLPPTSRTTTLP</sequence>
<dbReference type="SUPFAM" id="SSF56112">
    <property type="entry name" value="Protein kinase-like (PK-like)"/>
    <property type="match status" value="1"/>
</dbReference>
<feature type="region of interest" description="Disordered" evidence="2">
    <location>
        <begin position="1"/>
        <end position="25"/>
    </location>
</feature>
<feature type="domain" description="Protein kinase" evidence="3">
    <location>
        <begin position="329"/>
        <end position="606"/>
    </location>
</feature>
<organism evidence="6">
    <name type="scientific">Hydatigena taeniaeformis</name>
    <name type="common">Feline tapeworm</name>
    <name type="synonym">Taenia taeniaeformis</name>
    <dbReference type="NCBI Taxonomy" id="6205"/>
    <lineage>
        <taxon>Eukaryota</taxon>
        <taxon>Metazoa</taxon>
        <taxon>Spiralia</taxon>
        <taxon>Lophotrochozoa</taxon>
        <taxon>Platyhelminthes</taxon>
        <taxon>Cestoda</taxon>
        <taxon>Eucestoda</taxon>
        <taxon>Cyclophyllidea</taxon>
        <taxon>Taeniidae</taxon>
        <taxon>Hydatigera</taxon>
    </lineage>
</organism>
<feature type="compositionally biased region" description="Polar residues" evidence="2">
    <location>
        <begin position="2021"/>
        <end position="2031"/>
    </location>
</feature>
<feature type="compositionally biased region" description="Polar residues" evidence="2">
    <location>
        <begin position="925"/>
        <end position="946"/>
    </location>
</feature>
<dbReference type="OrthoDB" id="4062651at2759"/>
<evidence type="ECO:0000313" key="6">
    <source>
        <dbReference type="WBParaSite" id="TTAC_0000113901-mRNA-1"/>
    </source>
</evidence>
<feature type="coiled-coil region" evidence="1">
    <location>
        <begin position="298"/>
        <end position="331"/>
    </location>
</feature>
<reference evidence="4 5" key="2">
    <citation type="submission" date="2018-11" db="EMBL/GenBank/DDBJ databases">
        <authorList>
            <consortium name="Pathogen Informatics"/>
        </authorList>
    </citation>
    <scope>NUCLEOTIDE SEQUENCE [LARGE SCALE GENOMIC DNA]</scope>
</reference>
<dbReference type="PANTHER" id="PTHR13902">
    <property type="entry name" value="SERINE/THREONINE-PROTEIN KINASE WNK WITH NO LYSINE -RELATED"/>
    <property type="match status" value="1"/>
</dbReference>
<name>A0A0R3WKA3_HYDTA</name>
<dbReference type="PROSITE" id="PS00108">
    <property type="entry name" value="PROTEIN_KINASE_ST"/>
    <property type="match status" value="1"/>
</dbReference>
<keyword evidence="1" id="KW-0175">Coiled coil</keyword>
<proteinExistence type="predicted"/>
<evidence type="ECO:0000256" key="1">
    <source>
        <dbReference type="SAM" id="Coils"/>
    </source>
</evidence>
<dbReference type="WBParaSite" id="TTAC_0000113901-mRNA-1">
    <property type="protein sequence ID" value="TTAC_0000113901-mRNA-1"/>
    <property type="gene ID" value="TTAC_0000113901"/>
</dbReference>
<dbReference type="PROSITE" id="PS50011">
    <property type="entry name" value="PROTEIN_KINASE_DOM"/>
    <property type="match status" value="1"/>
</dbReference>
<dbReference type="SMART" id="SM00220">
    <property type="entry name" value="S_TKc"/>
    <property type="match status" value="1"/>
</dbReference>
<gene>
    <name evidence="4" type="ORF">TTAC_LOCUS1140</name>
</gene>
<evidence type="ECO:0000256" key="2">
    <source>
        <dbReference type="SAM" id="MobiDB-lite"/>
    </source>
</evidence>
<evidence type="ECO:0000259" key="3">
    <source>
        <dbReference type="PROSITE" id="PS50011"/>
    </source>
</evidence>
<keyword evidence="5" id="KW-1185">Reference proteome</keyword>
<feature type="region of interest" description="Disordered" evidence="2">
    <location>
        <begin position="2018"/>
        <end position="2051"/>
    </location>
</feature>
<feature type="region of interest" description="Disordered" evidence="2">
    <location>
        <begin position="1640"/>
        <end position="1662"/>
    </location>
</feature>
<dbReference type="InterPro" id="IPR000719">
    <property type="entry name" value="Prot_kinase_dom"/>
</dbReference>
<evidence type="ECO:0000313" key="5">
    <source>
        <dbReference type="Proteomes" id="UP000274429"/>
    </source>
</evidence>
<reference evidence="6" key="1">
    <citation type="submission" date="2016-04" db="UniProtKB">
        <authorList>
            <consortium name="WormBaseParasite"/>
        </authorList>
    </citation>
    <scope>IDENTIFICATION</scope>
</reference>
<feature type="compositionally biased region" description="Pro residues" evidence="2">
    <location>
        <begin position="2038"/>
        <end position="2048"/>
    </location>
</feature>
<dbReference type="Proteomes" id="UP000274429">
    <property type="component" value="Unassembled WGS sequence"/>
</dbReference>
<feature type="compositionally biased region" description="Polar residues" evidence="2">
    <location>
        <begin position="1325"/>
        <end position="1335"/>
    </location>
</feature>
<dbReference type="Gene3D" id="3.30.200.20">
    <property type="entry name" value="Phosphorylase Kinase, domain 1"/>
    <property type="match status" value="1"/>
</dbReference>